<name>A0A067JN39_JATCU</name>
<keyword evidence="2" id="KW-1185">Reference proteome</keyword>
<dbReference type="AlphaFoldDB" id="A0A067JN39"/>
<dbReference type="PANTHER" id="PTHR32246">
    <property type="entry name" value="INGRESSION PROTEIN FIC1"/>
    <property type="match status" value="1"/>
</dbReference>
<dbReference type="EMBL" id="KK915662">
    <property type="protein sequence ID" value="KDP21440.1"/>
    <property type="molecule type" value="Genomic_DNA"/>
</dbReference>
<organism evidence="1 2">
    <name type="scientific">Jatropha curcas</name>
    <name type="common">Barbados nut</name>
    <dbReference type="NCBI Taxonomy" id="180498"/>
    <lineage>
        <taxon>Eukaryota</taxon>
        <taxon>Viridiplantae</taxon>
        <taxon>Streptophyta</taxon>
        <taxon>Embryophyta</taxon>
        <taxon>Tracheophyta</taxon>
        <taxon>Spermatophyta</taxon>
        <taxon>Magnoliopsida</taxon>
        <taxon>eudicotyledons</taxon>
        <taxon>Gunneridae</taxon>
        <taxon>Pentapetalae</taxon>
        <taxon>rosids</taxon>
        <taxon>fabids</taxon>
        <taxon>Malpighiales</taxon>
        <taxon>Euphorbiaceae</taxon>
        <taxon>Crotonoideae</taxon>
        <taxon>Jatropheae</taxon>
        <taxon>Jatropha</taxon>
    </lineage>
</organism>
<gene>
    <name evidence="1" type="ORF">JCGZ_21911</name>
</gene>
<dbReference type="STRING" id="180498.A0A067JN39"/>
<protein>
    <submittedName>
        <fullName evidence="1">Uncharacterized protein</fullName>
    </submittedName>
</protein>
<accession>A0A067JN39</accession>
<sequence>MVARTRFGVTSFSSKSLFEFLSGETTSVSVEIFAVGCLRDKLIGTVRLLISNIPLFSQEMRTPSFVALQIRRPSGRFQGLFNISAIINDASDFASLDGVSAICYRDLVGQSILPQR</sequence>
<dbReference type="Proteomes" id="UP000027138">
    <property type="component" value="Unassembled WGS sequence"/>
</dbReference>
<evidence type="ECO:0000313" key="2">
    <source>
        <dbReference type="Proteomes" id="UP000027138"/>
    </source>
</evidence>
<evidence type="ECO:0000313" key="1">
    <source>
        <dbReference type="EMBL" id="KDP21440.1"/>
    </source>
</evidence>
<dbReference type="OrthoDB" id="1827040at2759"/>
<reference evidence="1 2" key="1">
    <citation type="journal article" date="2014" name="PLoS ONE">
        <title>Global Analysis of Gene Expression Profiles in Physic Nut (Jatropha curcas L.) Seedlings Exposed to Salt Stress.</title>
        <authorList>
            <person name="Zhang L."/>
            <person name="Zhang C."/>
            <person name="Wu P."/>
            <person name="Chen Y."/>
            <person name="Li M."/>
            <person name="Jiang H."/>
            <person name="Wu G."/>
        </authorList>
    </citation>
    <scope>NUCLEOTIDE SEQUENCE [LARGE SCALE GENOMIC DNA]</scope>
    <source>
        <strain evidence="2">cv. GZQX0401</strain>
        <tissue evidence="1">Young leaves</tissue>
    </source>
</reference>
<proteinExistence type="predicted"/>
<dbReference type="PANTHER" id="PTHR32246:SF69">
    <property type="entry name" value="CALCIUM-DEPENDENT LIPID-BINDING (CALB DOMAIN) FAMILY PROTEIN"/>
    <property type="match status" value="1"/>
</dbReference>